<dbReference type="EC" id="3.1.3.48" evidence="3"/>
<dbReference type="GeneID" id="17352554"/>
<organism evidence="9">
    <name type="scientific">Chlorella variabilis</name>
    <name type="common">Green alga</name>
    <dbReference type="NCBI Taxonomy" id="554065"/>
    <lineage>
        <taxon>Eukaryota</taxon>
        <taxon>Viridiplantae</taxon>
        <taxon>Chlorophyta</taxon>
        <taxon>core chlorophytes</taxon>
        <taxon>Trebouxiophyceae</taxon>
        <taxon>Chlorellales</taxon>
        <taxon>Chlorellaceae</taxon>
        <taxon>Chlorella clade</taxon>
        <taxon>Chlorella</taxon>
    </lineage>
</organism>
<dbReference type="STRING" id="554065.E1ZMH1"/>
<keyword evidence="4" id="KW-0378">Hydrolase</keyword>
<evidence type="ECO:0000256" key="2">
    <source>
        <dbReference type="ARBA" id="ARBA00010501"/>
    </source>
</evidence>
<keyword evidence="5" id="KW-0460">Magnesium</keyword>
<dbReference type="eggNOG" id="KOG3107">
    <property type="taxonomic scope" value="Eukaryota"/>
</dbReference>
<dbReference type="InParanoid" id="E1ZMH1"/>
<protein>
    <recommendedName>
        <fullName evidence="3">protein-tyrosine-phosphatase</fullName>
        <ecNumber evidence="3">3.1.3.48</ecNumber>
    </recommendedName>
</protein>
<sequence length="157" mass="16525">MGASPLGSPACGSLDAASLTKLAYRYRRIAKLCSFGLQALGTAAERSEWEALYGETDALTGGWLSHACALLGDCTSQLAGAAEQEGREVTHVAVTSGQLVPSLAKLLLFKLGAHIASEHVWSSRHCGKAACFELVRQRFGAACSYVAIGGPLCRWLV</sequence>
<dbReference type="InterPro" id="IPR028472">
    <property type="entry name" value="EYA"/>
</dbReference>
<dbReference type="GO" id="GO:0030154">
    <property type="term" value="P:cell differentiation"/>
    <property type="evidence" value="ECO:0007669"/>
    <property type="project" value="TreeGrafter"/>
</dbReference>
<accession>E1ZMH1</accession>
<gene>
    <name evidence="8" type="ORF">CHLNCDRAFT_26276</name>
</gene>
<dbReference type="GO" id="GO:0005634">
    <property type="term" value="C:nucleus"/>
    <property type="evidence" value="ECO:0007669"/>
    <property type="project" value="TreeGrafter"/>
</dbReference>
<dbReference type="InterPro" id="IPR038102">
    <property type="entry name" value="EYA_dom_sf"/>
</dbReference>
<comment type="similarity">
    <text evidence="2">Belongs to the HAD-like hydrolase superfamily. EYA family.</text>
</comment>
<dbReference type="PANTHER" id="PTHR10190:SF16">
    <property type="entry name" value="DEVELOPMENTAL PROTEIN EYES ABSENT"/>
    <property type="match status" value="1"/>
</dbReference>
<proteinExistence type="inferred from homology"/>
<comment type="catalytic activity">
    <reaction evidence="7">
        <text>O-phospho-L-tyrosyl-[protein] + H2O = L-tyrosyl-[protein] + phosphate</text>
        <dbReference type="Rhea" id="RHEA:10684"/>
        <dbReference type="Rhea" id="RHEA-COMP:10136"/>
        <dbReference type="Rhea" id="RHEA-COMP:20101"/>
        <dbReference type="ChEBI" id="CHEBI:15377"/>
        <dbReference type="ChEBI" id="CHEBI:43474"/>
        <dbReference type="ChEBI" id="CHEBI:46858"/>
        <dbReference type="ChEBI" id="CHEBI:61978"/>
        <dbReference type="EC" id="3.1.3.48"/>
    </reaction>
</comment>
<dbReference type="Gene3D" id="3.40.50.12350">
    <property type="match status" value="1"/>
</dbReference>
<dbReference type="EMBL" id="GL433853">
    <property type="protein sequence ID" value="EFN53110.1"/>
    <property type="molecule type" value="Genomic_DNA"/>
</dbReference>
<keyword evidence="6" id="KW-0904">Protein phosphatase</keyword>
<comment type="cofactor">
    <cofactor evidence="1">
        <name>Mg(2+)</name>
        <dbReference type="ChEBI" id="CHEBI:18420"/>
    </cofactor>
</comment>
<evidence type="ECO:0000256" key="1">
    <source>
        <dbReference type="ARBA" id="ARBA00001946"/>
    </source>
</evidence>
<evidence type="ECO:0000256" key="6">
    <source>
        <dbReference type="ARBA" id="ARBA00022912"/>
    </source>
</evidence>
<dbReference type="PANTHER" id="PTHR10190">
    <property type="entry name" value="EYES ABSENT"/>
    <property type="match status" value="1"/>
</dbReference>
<dbReference type="GO" id="GO:0004725">
    <property type="term" value="F:protein tyrosine phosphatase activity"/>
    <property type="evidence" value="ECO:0007669"/>
    <property type="project" value="UniProtKB-EC"/>
</dbReference>
<dbReference type="Proteomes" id="UP000008141">
    <property type="component" value="Unassembled WGS sequence"/>
</dbReference>
<evidence type="ECO:0000313" key="8">
    <source>
        <dbReference type="EMBL" id="EFN53110.1"/>
    </source>
</evidence>
<evidence type="ECO:0000256" key="3">
    <source>
        <dbReference type="ARBA" id="ARBA00013064"/>
    </source>
</evidence>
<keyword evidence="9" id="KW-1185">Reference proteome</keyword>
<evidence type="ECO:0000313" key="9">
    <source>
        <dbReference type="Proteomes" id="UP000008141"/>
    </source>
</evidence>
<evidence type="ECO:0000256" key="5">
    <source>
        <dbReference type="ARBA" id="ARBA00022842"/>
    </source>
</evidence>
<dbReference type="AlphaFoldDB" id="E1ZMH1"/>
<dbReference type="GO" id="GO:0045739">
    <property type="term" value="P:positive regulation of DNA repair"/>
    <property type="evidence" value="ECO:0007669"/>
    <property type="project" value="TreeGrafter"/>
</dbReference>
<dbReference type="KEGG" id="cvr:CHLNCDRAFT_26276"/>
<evidence type="ECO:0000256" key="4">
    <source>
        <dbReference type="ARBA" id="ARBA00022801"/>
    </source>
</evidence>
<reference evidence="8 9" key="1">
    <citation type="journal article" date="2010" name="Plant Cell">
        <title>The Chlorella variabilis NC64A genome reveals adaptation to photosymbiosis, coevolution with viruses, and cryptic sex.</title>
        <authorList>
            <person name="Blanc G."/>
            <person name="Duncan G."/>
            <person name="Agarkova I."/>
            <person name="Borodovsky M."/>
            <person name="Gurnon J."/>
            <person name="Kuo A."/>
            <person name="Lindquist E."/>
            <person name="Lucas S."/>
            <person name="Pangilinan J."/>
            <person name="Polle J."/>
            <person name="Salamov A."/>
            <person name="Terry A."/>
            <person name="Yamada T."/>
            <person name="Dunigan D.D."/>
            <person name="Grigoriev I.V."/>
            <person name="Claverie J.M."/>
            <person name="Van Etten J.L."/>
        </authorList>
    </citation>
    <scope>NUCLEOTIDE SEQUENCE [LARGE SCALE GENOMIC DNA]</scope>
    <source>
        <strain evidence="8 9">NC64A</strain>
    </source>
</reference>
<evidence type="ECO:0000256" key="7">
    <source>
        <dbReference type="ARBA" id="ARBA00051722"/>
    </source>
</evidence>
<dbReference type="OrthoDB" id="167668at2759"/>
<name>E1ZMH1_CHLVA</name>
<dbReference type="RefSeq" id="XP_005845212.1">
    <property type="nucleotide sequence ID" value="XM_005845150.1"/>
</dbReference>